<dbReference type="SMART" id="SM00473">
    <property type="entry name" value="PAN_AP"/>
    <property type="match status" value="2"/>
</dbReference>
<protein>
    <submittedName>
        <fullName evidence="3">Apple domain-containing protein</fullName>
    </submittedName>
</protein>
<dbReference type="WBParaSite" id="jg18227.2">
    <property type="protein sequence ID" value="jg18227.2"/>
    <property type="gene ID" value="jg18227"/>
</dbReference>
<dbReference type="InterPro" id="IPR052774">
    <property type="entry name" value="Celegans_DevNeuronal_Protein"/>
</dbReference>
<feature type="domain" description="Apple" evidence="1">
    <location>
        <begin position="8"/>
        <end position="87"/>
    </location>
</feature>
<name>A0A915DBQ6_9BILA</name>
<evidence type="ECO:0000259" key="1">
    <source>
        <dbReference type="PROSITE" id="PS50948"/>
    </source>
</evidence>
<proteinExistence type="predicted"/>
<dbReference type="PANTHER" id="PTHR47327:SF18">
    <property type="entry name" value="PAN DOMAIN PROTEIN"/>
    <property type="match status" value="1"/>
</dbReference>
<reference evidence="3" key="1">
    <citation type="submission" date="2022-11" db="UniProtKB">
        <authorList>
            <consortium name="WormBaseParasite"/>
        </authorList>
    </citation>
    <scope>IDENTIFICATION</scope>
</reference>
<dbReference type="CDD" id="cd01099">
    <property type="entry name" value="PAN_AP_HGF"/>
    <property type="match status" value="1"/>
</dbReference>
<dbReference type="AlphaFoldDB" id="A0A915DBQ6"/>
<evidence type="ECO:0000313" key="3">
    <source>
        <dbReference type="WBParaSite" id="jg18227.2"/>
    </source>
</evidence>
<organism evidence="2 3">
    <name type="scientific">Ditylenchus dipsaci</name>
    <dbReference type="NCBI Taxonomy" id="166011"/>
    <lineage>
        <taxon>Eukaryota</taxon>
        <taxon>Metazoa</taxon>
        <taxon>Ecdysozoa</taxon>
        <taxon>Nematoda</taxon>
        <taxon>Chromadorea</taxon>
        <taxon>Rhabditida</taxon>
        <taxon>Tylenchina</taxon>
        <taxon>Tylenchomorpha</taxon>
        <taxon>Sphaerularioidea</taxon>
        <taxon>Anguinidae</taxon>
        <taxon>Anguininae</taxon>
        <taxon>Ditylenchus</taxon>
    </lineage>
</organism>
<dbReference type="Pfam" id="PF00024">
    <property type="entry name" value="PAN_1"/>
    <property type="match status" value="2"/>
</dbReference>
<dbReference type="Proteomes" id="UP000887574">
    <property type="component" value="Unplaced"/>
</dbReference>
<sequence>MNFEPTRCTDSNRTVYLRTEAVIVEEPAAVTLIDLSLNECAKKCTGNIDGIDCRSFEYNSDKQSCALKESNGQVFATDNLSSCLLKCLESRKRMHMDCRSVMYFYESGQCILNREHQKTVPTNMFSNETHFQLVDYFENNCFDINCFGDSQLHWISTQDFGIDSRKDVVLNGFSVEQCKQACQDNQVGIEVFPCKSFVFSASKQECQLSAESGIIQHHTNQSNTDNLATTEVHAPDKTTLLVGRKVLQQLLV</sequence>
<dbReference type="InterPro" id="IPR003609">
    <property type="entry name" value="Pan_app"/>
</dbReference>
<evidence type="ECO:0000313" key="2">
    <source>
        <dbReference type="Proteomes" id="UP000887574"/>
    </source>
</evidence>
<accession>A0A915DBQ6</accession>
<feature type="domain" description="Apple" evidence="1">
    <location>
        <begin position="146"/>
        <end position="232"/>
    </location>
</feature>
<dbReference type="PROSITE" id="PS50948">
    <property type="entry name" value="PAN"/>
    <property type="match status" value="2"/>
</dbReference>
<dbReference type="Gene3D" id="3.50.4.10">
    <property type="entry name" value="Hepatocyte Growth Factor"/>
    <property type="match status" value="3"/>
</dbReference>
<dbReference type="SUPFAM" id="SSF57414">
    <property type="entry name" value="Hairpin loop containing domain-like"/>
    <property type="match status" value="3"/>
</dbReference>
<dbReference type="GO" id="GO:0009653">
    <property type="term" value="P:anatomical structure morphogenesis"/>
    <property type="evidence" value="ECO:0007669"/>
    <property type="project" value="TreeGrafter"/>
</dbReference>
<dbReference type="PANTHER" id="PTHR47327">
    <property type="entry name" value="FI18240P1-RELATED"/>
    <property type="match status" value="1"/>
</dbReference>
<keyword evidence="2" id="KW-1185">Reference proteome</keyword>